<comment type="caution">
    <text evidence="1">The sequence shown here is derived from an EMBL/GenBank/DDBJ whole genome shotgun (WGS) entry which is preliminary data.</text>
</comment>
<sequence length="275" mass="27776">MASAAVRLAAREDAAAAAAVRSPAEAAAAAALSLSSAAASSPAPYKSGAGEDAWFIVDDAAGVFDGVGGWASQGVDAGVYARALASATAAGVRARGPTGVAAALADAVAAADMLGSSTAVVVGLDAAARSLVGCNLGDSGVRVIRDGAVVFRSVEQQYSFNFPAQVSAADRAALAVAEPLSFRVEEGDWVLLATDGLLDNMWEAELLRLVAEAGVAGKPAALAEAVRARAVELSQRDNYESPFAWGAKQAGVQYPAQGKPDDVTVVFCRVQLRDP</sequence>
<dbReference type="Proteomes" id="UP000798662">
    <property type="component" value="Chromosome 1"/>
</dbReference>
<evidence type="ECO:0000313" key="2">
    <source>
        <dbReference type="Proteomes" id="UP000798662"/>
    </source>
</evidence>
<protein>
    <submittedName>
        <fullName evidence="1">Uncharacterized protein</fullName>
    </submittedName>
</protein>
<dbReference type="EMBL" id="CM020618">
    <property type="protein sequence ID" value="KAK1858638.1"/>
    <property type="molecule type" value="Genomic_DNA"/>
</dbReference>
<proteinExistence type="predicted"/>
<evidence type="ECO:0000313" key="1">
    <source>
        <dbReference type="EMBL" id="KAK1858638.1"/>
    </source>
</evidence>
<accession>A0ACC3BL50</accession>
<name>A0ACC3BL50_PYRYE</name>
<keyword evidence="2" id="KW-1185">Reference proteome</keyword>
<reference evidence="1" key="1">
    <citation type="submission" date="2019-11" db="EMBL/GenBank/DDBJ databases">
        <title>Nori genome reveals adaptations in red seaweeds to the harsh intertidal environment.</title>
        <authorList>
            <person name="Wang D."/>
            <person name="Mao Y."/>
        </authorList>
    </citation>
    <scope>NUCLEOTIDE SEQUENCE</scope>
    <source>
        <tissue evidence="1">Gametophyte</tissue>
    </source>
</reference>
<gene>
    <name evidence="1" type="ORF">I4F81_001239</name>
</gene>
<organism evidence="1 2">
    <name type="scientific">Pyropia yezoensis</name>
    <name type="common">Susabi-nori</name>
    <name type="synonym">Porphyra yezoensis</name>
    <dbReference type="NCBI Taxonomy" id="2788"/>
    <lineage>
        <taxon>Eukaryota</taxon>
        <taxon>Rhodophyta</taxon>
        <taxon>Bangiophyceae</taxon>
        <taxon>Bangiales</taxon>
        <taxon>Bangiaceae</taxon>
        <taxon>Pyropia</taxon>
    </lineage>
</organism>